<dbReference type="InterPro" id="IPR037212">
    <property type="entry name" value="Med7/Med21-like"/>
</dbReference>
<keyword evidence="3 6" id="KW-0010">Activator</keyword>
<keyword evidence="4 6" id="KW-0804">Transcription</keyword>
<evidence type="ECO:0000256" key="4">
    <source>
        <dbReference type="ARBA" id="ARBA00023163"/>
    </source>
</evidence>
<feature type="region of interest" description="Disordered" evidence="7">
    <location>
        <begin position="16"/>
        <end position="39"/>
    </location>
</feature>
<comment type="caution">
    <text evidence="9">The sequence shown here is derived from an EMBL/GenBank/DDBJ whole genome shotgun (WGS) entry which is preliminary data.</text>
</comment>
<organism evidence="9 10">
    <name type="scientific">Phtheirospermum japonicum</name>
    <dbReference type="NCBI Taxonomy" id="374723"/>
    <lineage>
        <taxon>Eukaryota</taxon>
        <taxon>Viridiplantae</taxon>
        <taxon>Streptophyta</taxon>
        <taxon>Embryophyta</taxon>
        <taxon>Tracheophyta</taxon>
        <taxon>Spermatophyta</taxon>
        <taxon>Magnoliopsida</taxon>
        <taxon>eudicotyledons</taxon>
        <taxon>Gunneridae</taxon>
        <taxon>Pentapetalae</taxon>
        <taxon>asterids</taxon>
        <taxon>lamiids</taxon>
        <taxon>Lamiales</taxon>
        <taxon>Orobanchaceae</taxon>
        <taxon>Orobanchaceae incertae sedis</taxon>
        <taxon>Phtheirospermum</taxon>
    </lineage>
</organism>
<evidence type="ECO:0000256" key="5">
    <source>
        <dbReference type="ARBA" id="ARBA00023242"/>
    </source>
</evidence>
<dbReference type="GO" id="GO:0003712">
    <property type="term" value="F:transcription coregulator activity"/>
    <property type="evidence" value="ECO:0007669"/>
    <property type="project" value="TreeGrafter"/>
</dbReference>
<sequence length="89" mass="9922">STIAVVAFNTFGTLQRDAPPIQLSPNYPDPPPANNNSVEDATNAAELPNLLSAELVKAAKQVYFFFLIFFLLLFYGFIYLLCYKENSNV</sequence>
<dbReference type="SUPFAM" id="SSF140718">
    <property type="entry name" value="Mediator hinge subcomplex-like"/>
    <property type="match status" value="1"/>
</dbReference>
<evidence type="ECO:0000256" key="3">
    <source>
        <dbReference type="ARBA" id="ARBA00023159"/>
    </source>
</evidence>
<evidence type="ECO:0000256" key="8">
    <source>
        <dbReference type="SAM" id="Phobius"/>
    </source>
</evidence>
<comment type="function">
    <text evidence="6">Component of the Mediator complex, a coactivator involved in the regulated transcription of nearly all RNA polymerase II-dependent genes. Mediator functions as a bridge to convey information from gene-specific regulatory proteins to the basal RNA polymerase II transcription machinery. Mediator is recruited to promoters by direct interactions with regulatory proteins and serves as a scaffold for the assembly of a functional preinitiation complex with RNA polymerase II and the general transcription factors.</text>
</comment>
<dbReference type="GO" id="GO:0006357">
    <property type="term" value="P:regulation of transcription by RNA polymerase II"/>
    <property type="evidence" value="ECO:0007669"/>
    <property type="project" value="TreeGrafter"/>
</dbReference>
<keyword evidence="8" id="KW-1133">Transmembrane helix</keyword>
<accession>A0A830D036</accession>
<evidence type="ECO:0000256" key="6">
    <source>
        <dbReference type="RuleBase" id="RU366036"/>
    </source>
</evidence>
<evidence type="ECO:0000256" key="7">
    <source>
        <dbReference type="SAM" id="MobiDB-lite"/>
    </source>
</evidence>
<name>A0A830D036_9LAMI</name>
<dbReference type="GO" id="GO:0016592">
    <property type="term" value="C:mediator complex"/>
    <property type="evidence" value="ECO:0007669"/>
    <property type="project" value="UniProtKB-UniRule"/>
</dbReference>
<keyword evidence="10" id="KW-1185">Reference proteome</keyword>
<dbReference type="InterPro" id="IPR021384">
    <property type="entry name" value="Mediator_Med21"/>
</dbReference>
<keyword evidence="8" id="KW-0812">Transmembrane</keyword>
<evidence type="ECO:0000256" key="1">
    <source>
        <dbReference type="ARBA" id="ARBA00004123"/>
    </source>
</evidence>
<dbReference type="PANTHER" id="PTHR13381:SF0">
    <property type="entry name" value="MEDIATOR OF RNA POLYMERASE II TRANSCRIPTION SUBUNIT 21"/>
    <property type="match status" value="1"/>
</dbReference>
<keyword evidence="5 6" id="KW-0539">Nucleus</keyword>
<dbReference type="PANTHER" id="PTHR13381">
    <property type="entry name" value="RNA POLYMERASE II HOLOENZYME COMPONENT SRB7"/>
    <property type="match status" value="1"/>
</dbReference>
<keyword evidence="2 6" id="KW-0805">Transcription regulation</keyword>
<feature type="non-terminal residue" evidence="9">
    <location>
        <position position="1"/>
    </location>
</feature>
<comment type="similarity">
    <text evidence="6">Belongs to the Mediator complex subunit 21 family.</text>
</comment>
<dbReference type="EMBL" id="BMAC01000888">
    <property type="protein sequence ID" value="GFQ03973.1"/>
    <property type="molecule type" value="Genomic_DNA"/>
</dbReference>
<evidence type="ECO:0000256" key="2">
    <source>
        <dbReference type="ARBA" id="ARBA00023015"/>
    </source>
</evidence>
<proteinExistence type="inferred from homology"/>
<evidence type="ECO:0000313" key="10">
    <source>
        <dbReference type="Proteomes" id="UP000653305"/>
    </source>
</evidence>
<reference evidence="9" key="1">
    <citation type="submission" date="2020-07" db="EMBL/GenBank/DDBJ databases">
        <title>Ethylene signaling mediates host invasion by parasitic plants.</title>
        <authorList>
            <person name="Yoshida S."/>
        </authorList>
    </citation>
    <scope>NUCLEOTIDE SEQUENCE</scope>
    <source>
        <strain evidence="9">Okayama</strain>
    </source>
</reference>
<evidence type="ECO:0000313" key="9">
    <source>
        <dbReference type="EMBL" id="GFQ03973.1"/>
    </source>
</evidence>
<feature type="transmembrane region" description="Helical" evidence="8">
    <location>
        <begin position="62"/>
        <end position="83"/>
    </location>
</feature>
<protein>
    <recommendedName>
        <fullName evidence="6">Mediator of RNA polymerase II transcription subunit 21</fullName>
    </recommendedName>
</protein>
<dbReference type="AlphaFoldDB" id="A0A830D036"/>
<gene>
    <name evidence="9" type="ORF">PHJA_002541200</name>
</gene>
<comment type="subunit">
    <text evidence="6">Component of the Mediator complex.</text>
</comment>
<comment type="subcellular location">
    <subcellularLocation>
        <location evidence="1 6">Nucleus</location>
    </subcellularLocation>
</comment>
<keyword evidence="8" id="KW-0472">Membrane</keyword>
<dbReference type="Proteomes" id="UP000653305">
    <property type="component" value="Unassembled WGS sequence"/>
</dbReference>